<protein>
    <submittedName>
        <fullName evidence="1">Uncharacterized protein</fullName>
    </submittedName>
</protein>
<organism evidence="1">
    <name type="scientific">Rhizophora mucronata</name>
    <name type="common">Asiatic mangrove</name>
    <dbReference type="NCBI Taxonomy" id="61149"/>
    <lineage>
        <taxon>Eukaryota</taxon>
        <taxon>Viridiplantae</taxon>
        <taxon>Streptophyta</taxon>
        <taxon>Embryophyta</taxon>
        <taxon>Tracheophyta</taxon>
        <taxon>Spermatophyta</taxon>
        <taxon>Magnoliopsida</taxon>
        <taxon>eudicotyledons</taxon>
        <taxon>Gunneridae</taxon>
        <taxon>Pentapetalae</taxon>
        <taxon>rosids</taxon>
        <taxon>fabids</taxon>
        <taxon>Malpighiales</taxon>
        <taxon>Rhizophoraceae</taxon>
        <taxon>Rhizophora</taxon>
    </lineage>
</organism>
<proteinExistence type="predicted"/>
<reference evidence="1" key="1">
    <citation type="submission" date="2018-02" db="EMBL/GenBank/DDBJ databases">
        <title>Rhizophora mucronata_Transcriptome.</title>
        <authorList>
            <person name="Meera S.P."/>
            <person name="Sreeshan A."/>
            <person name="Augustine A."/>
        </authorList>
    </citation>
    <scope>NUCLEOTIDE SEQUENCE</scope>
    <source>
        <tissue evidence="1">Leaf</tissue>
    </source>
</reference>
<evidence type="ECO:0000313" key="1">
    <source>
        <dbReference type="EMBL" id="MBW96950.1"/>
    </source>
</evidence>
<accession>A0A2P2JU15</accession>
<sequence length="46" mass="5250">MKMKQSAQTLIHKRTEAALLPAYGSNIHNNKLPIGIQIHKERKILD</sequence>
<name>A0A2P2JU15_RHIMU</name>
<dbReference type="EMBL" id="GGEC01016467">
    <property type="protein sequence ID" value="MBW96950.1"/>
    <property type="molecule type" value="Transcribed_RNA"/>
</dbReference>
<dbReference type="AlphaFoldDB" id="A0A2P2JU15"/>